<dbReference type="InterPro" id="IPR040442">
    <property type="entry name" value="Pyrv_kinase-like_dom_sf"/>
</dbReference>
<comment type="cofactor">
    <cofactor evidence="1">
        <name>Mg(2+)</name>
        <dbReference type="ChEBI" id="CHEBI:18420"/>
    </cofactor>
</comment>
<dbReference type="AlphaFoldDB" id="A0A5M8RTK5"/>
<evidence type="ECO:0000313" key="9">
    <source>
        <dbReference type="EMBL" id="KAA6451161.1"/>
    </source>
</evidence>
<evidence type="ECO:0000256" key="5">
    <source>
        <dbReference type="ARBA" id="ARBA00023239"/>
    </source>
</evidence>
<dbReference type="CDD" id="cd00377">
    <property type="entry name" value="ICL_PEPM"/>
    <property type="match status" value="1"/>
</dbReference>
<organism evidence="9 10">
    <name type="scientific">Bacillus swezeyi</name>
    <dbReference type="NCBI Taxonomy" id="1925020"/>
    <lineage>
        <taxon>Bacteria</taxon>
        <taxon>Bacillati</taxon>
        <taxon>Bacillota</taxon>
        <taxon>Bacilli</taxon>
        <taxon>Bacillales</taxon>
        <taxon>Bacillaceae</taxon>
        <taxon>Bacillus</taxon>
    </lineage>
</organism>
<keyword evidence="3" id="KW-0479">Metal-binding</keyword>
<gene>
    <name evidence="9" type="primary">prpB</name>
    <name evidence="9" type="ORF">DX927_10125</name>
</gene>
<dbReference type="SUPFAM" id="SSF51621">
    <property type="entry name" value="Phosphoenolpyruvate/pyruvate domain"/>
    <property type="match status" value="1"/>
</dbReference>
<dbReference type="RefSeq" id="WP_148957025.1">
    <property type="nucleotide sequence ID" value="NZ_QSND01000002.1"/>
</dbReference>
<comment type="similarity">
    <text evidence="2 8">Belongs to the isocitrate lyase/PEP mutase superfamily. Methylisocitrate lyase family.</text>
</comment>
<evidence type="ECO:0000256" key="1">
    <source>
        <dbReference type="ARBA" id="ARBA00001946"/>
    </source>
</evidence>
<dbReference type="NCBIfam" id="TIGR02317">
    <property type="entry name" value="prpB"/>
    <property type="match status" value="1"/>
</dbReference>
<evidence type="ECO:0000256" key="2">
    <source>
        <dbReference type="ARBA" id="ARBA00009282"/>
    </source>
</evidence>
<dbReference type="EC" id="4.1.3.30" evidence="8"/>
<dbReference type="STRING" id="1925020.BTA30_04145"/>
<dbReference type="PANTHER" id="PTHR42905">
    <property type="entry name" value="PHOSPHOENOLPYRUVATE CARBOXYLASE"/>
    <property type="match status" value="1"/>
</dbReference>
<dbReference type="InterPro" id="IPR015813">
    <property type="entry name" value="Pyrv/PenolPyrv_kinase-like_dom"/>
</dbReference>
<comment type="function">
    <text evidence="8">Catalyzes the thermodynamically favored C-C bond cleavage of (2R,3S)-2-methylisocitrate to yield pyruvate and succinate.</text>
</comment>
<name>A0A5M8RTK5_9BACI</name>
<proteinExistence type="inferred from homology"/>
<dbReference type="UniPathway" id="UPA00946"/>
<dbReference type="GO" id="GO:0046872">
    <property type="term" value="F:metal ion binding"/>
    <property type="evidence" value="ECO:0007669"/>
    <property type="project" value="UniProtKB-KW"/>
</dbReference>
<dbReference type="PANTHER" id="PTHR42905:SF5">
    <property type="entry name" value="CARBOXYVINYL-CARBOXYPHOSPHONATE PHOSPHORYLMUTASE, CHLOROPLASTIC"/>
    <property type="match status" value="1"/>
</dbReference>
<dbReference type="Proteomes" id="UP000324326">
    <property type="component" value="Unassembled WGS sequence"/>
</dbReference>
<evidence type="ECO:0000256" key="6">
    <source>
        <dbReference type="ARBA" id="ARBA00051150"/>
    </source>
</evidence>
<keyword evidence="5 8" id="KW-0456">Lyase</keyword>
<dbReference type="Pfam" id="PF13714">
    <property type="entry name" value="PEP_mutase"/>
    <property type="match status" value="1"/>
</dbReference>
<comment type="caution">
    <text evidence="9">The sequence shown here is derived from an EMBL/GenBank/DDBJ whole genome shotgun (WGS) entry which is preliminary data.</text>
</comment>
<comment type="function">
    <text evidence="7">Involved in the methylcitric acid cycle. Catalyzes the cleavage of 2-methylisocitrate to yield pyruvate and succinate.</text>
</comment>
<evidence type="ECO:0000256" key="3">
    <source>
        <dbReference type="ARBA" id="ARBA00022723"/>
    </source>
</evidence>
<dbReference type="InterPro" id="IPR018523">
    <property type="entry name" value="Isocitrate_lyase_ph_CS"/>
</dbReference>
<evidence type="ECO:0000256" key="8">
    <source>
        <dbReference type="RuleBase" id="RU361121"/>
    </source>
</evidence>
<dbReference type="PROSITE" id="PS00161">
    <property type="entry name" value="ISOCITRATE_LYASE"/>
    <property type="match status" value="1"/>
</dbReference>
<dbReference type="EMBL" id="QSND01000002">
    <property type="protein sequence ID" value="KAA6451161.1"/>
    <property type="molecule type" value="Genomic_DNA"/>
</dbReference>
<protein>
    <recommendedName>
        <fullName evidence="8">Methylisocitrate lyase</fullName>
        <ecNumber evidence="8">4.1.3.30</ecNumber>
    </recommendedName>
</protein>
<dbReference type="FunFam" id="3.20.20.60:FF:000009">
    <property type="entry name" value="2-methylisocitrate lyase"/>
    <property type="match status" value="1"/>
</dbReference>
<sequence length="305" mass="33563">MWIVSKQASQEELAEAFRRLMKAPYILKIPGVHDGMAAITAKNIGFKALYLSGAAYTASRGMPDLGMIHSQEMAEKARELVRAANLPLLVDIDTGYGGVLNAARTAAEMMESRVAAVQIEDQQLPKKCGHLNGKTLISAEDMIAKIKAIKETAPSLVIVARTDAKAVEGTEAAVRRANLYADAGADAIFPEALTSAAEFQEMASAIKAPLLANMTEFGKTPYYTAEEFQLLGCSMVIYPVTSMRAAAKAYERVFTEIYEKGTQKDVLQDMQTREELYDAIHYYDYEKMDENISKTILPEIGKEKR</sequence>
<accession>A0A5M8RTK5</accession>
<comment type="pathway">
    <text evidence="8">Organic acid metabolism; propanoate degradation.</text>
</comment>
<dbReference type="GO" id="GO:0046421">
    <property type="term" value="F:methylisocitrate lyase activity"/>
    <property type="evidence" value="ECO:0007669"/>
    <property type="project" value="UniProtKB-EC"/>
</dbReference>
<keyword evidence="4" id="KW-0460">Magnesium</keyword>
<dbReference type="InterPro" id="IPR039556">
    <property type="entry name" value="ICL/PEPM"/>
</dbReference>
<dbReference type="GO" id="GO:0019629">
    <property type="term" value="P:propionate catabolic process, 2-methylcitrate cycle"/>
    <property type="evidence" value="ECO:0007669"/>
    <property type="project" value="InterPro"/>
</dbReference>
<reference evidence="9 10" key="1">
    <citation type="submission" date="2018-08" db="EMBL/GenBank/DDBJ databases">
        <title>Bacillus phenotypic plasticity.</title>
        <authorList>
            <person name="Hurtado E."/>
        </authorList>
    </citation>
    <scope>NUCLEOTIDE SEQUENCE [LARGE SCALE GENOMIC DNA]</scope>
    <source>
        <strain evidence="9 10">427</strain>
    </source>
</reference>
<dbReference type="Gene3D" id="3.20.20.60">
    <property type="entry name" value="Phosphoenolpyruvate-binding domains"/>
    <property type="match status" value="1"/>
</dbReference>
<comment type="catalytic activity">
    <reaction evidence="6">
        <text>3-hydroxybutane-1,2,3-tricarboxylate = pyruvate + succinate</text>
        <dbReference type="Rhea" id="RHEA:57504"/>
        <dbReference type="ChEBI" id="CHEBI:15361"/>
        <dbReference type="ChEBI" id="CHEBI:30031"/>
        <dbReference type="ChEBI" id="CHEBI:141790"/>
    </reaction>
</comment>
<dbReference type="InterPro" id="IPR012695">
    <property type="entry name" value="PrpB"/>
</dbReference>
<evidence type="ECO:0000256" key="4">
    <source>
        <dbReference type="ARBA" id="ARBA00022842"/>
    </source>
</evidence>
<comment type="catalytic activity">
    <reaction evidence="8">
        <text>(2S,3R)-3-hydroxybutane-1,2,3-tricarboxylate = pyruvate + succinate</text>
        <dbReference type="Rhea" id="RHEA:16809"/>
        <dbReference type="ChEBI" id="CHEBI:15361"/>
        <dbReference type="ChEBI" id="CHEBI:30031"/>
        <dbReference type="ChEBI" id="CHEBI:57429"/>
        <dbReference type="EC" id="4.1.3.30"/>
    </reaction>
</comment>
<evidence type="ECO:0000256" key="7">
    <source>
        <dbReference type="ARBA" id="ARBA00058526"/>
    </source>
</evidence>
<evidence type="ECO:0000313" key="10">
    <source>
        <dbReference type="Proteomes" id="UP000324326"/>
    </source>
</evidence>